<dbReference type="EMBL" id="JANBVN010000010">
    <property type="protein sequence ID" value="KAJ9164692.1"/>
    <property type="molecule type" value="Genomic_DNA"/>
</dbReference>
<keyword evidence="3" id="KW-1185">Reference proteome</keyword>
<sequence length="75" mass="7972">MSTKDFAALKPVISRDKPEPRQRTAANGGGEPPSTPEVSMFDEWLAEHDKTNLVVTEVLLGSGVGQGGKPVLGRL</sequence>
<name>A0AA38SKY2_9PEZI</name>
<evidence type="ECO:0000313" key="3">
    <source>
        <dbReference type="Proteomes" id="UP001174691"/>
    </source>
</evidence>
<feature type="region of interest" description="Disordered" evidence="1">
    <location>
        <begin position="1"/>
        <end position="37"/>
    </location>
</feature>
<protein>
    <submittedName>
        <fullName evidence="2">Uncharacterized protein</fullName>
    </submittedName>
</protein>
<gene>
    <name evidence="2" type="ORF">NKR19_g1184</name>
</gene>
<dbReference type="Proteomes" id="UP001174691">
    <property type="component" value="Unassembled WGS sequence"/>
</dbReference>
<organism evidence="2 3">
    <name type="scientific">Coniochaeta hoffmannii</name>
    <dbReference type="NCBI Taxonomy" id="91930"/>
    <lineage>
        <taxon>Eukaryota</taxon>
        <taxon>Fungi</taxon>
        <taxon>Dikarya</taxon>
        <taxon>Ascomycota</taxon>
        <taxon>Pezizomycotina</taxon>
        <taxon>Sordariomycetes</taxon>
        <taxon>Sordariomycetidae</taxon>
        <taxon>Coniochaetales</taxon>
        <taxon>Coniochaetaceae</taxon>
        <taxon>Coniochaeta</taxon>
    </lineage>
</organism>
<accession>A0AA38SKY2</accession>
<comment type="caution">
    <text evidence="2">The sequence shown here is derived from an EMBL/GenBank/DDBJ whole genome shotgun (WGS) entry which is preliminary data.</text>
</comment>
<evidence type="ECO:0000313" key="2">
    <source>
        <dbReference type="EMBL" id="KAJ9164692.1"/>
    </source>
</evidence>
<evidence type="ECO:0000256" key="1">
    <source>
        <dbReference type="SAM" id="MobiDB-lite"/>
    </source>
</evidence>
<reference evidence="2" key="1">
    <citation type="submission" date="2022-07" db="EMBL/GenBank/DDBJ databases">
        <title>Fungi with potential for degradation of polypropylene.</title>
        <authorList>
            <person name="Gostincar C."/>
        </authorList>
    </citation>
    <scope>NUCLEOTIDE SEQUENCE</scope>
    <source>
        <strain evidence="2">EXF-13287</strain>
    </source>
</reference>
<feature type="compositionally biased region" description="Basic and acidic residues" evidence="1">
    <location>
        <begin position="13"/>
        <end position="22"/>
    </location>
</feature>
<dbReference type="AlphaFoldDB" id="A0AA38SKY2"/>
<proteinExistence type="predicted"/>